<feature type="compositionally biased region" description="Basic and acidic residues" evidence="1">
    <location>
        <begin position="128"/>
        <end position="137"/>
    </location>
</feature>
<feature type="compositionally biased region" description="Pro residues" evidence="1">
    <location>
        <begin position="168"/>
        <end position="178"/>
    </location>
</feature>
<evidence type="ECO:0000256" key="1">
    <source>
        <dbReference type="SAM" id="MobiDB-lite"/>
    </source>
</evidence>
<feature type="compositionally biased region" description="Pro residues" evidence="1">
    <location>
        <begin position="142"/>
        <end position="152"/>
    </location>
</feature>
<dbReference type="KEGG" id="mis:MICPUN_60488"/>
<sequence length="655" mass="69939">MSDLNVTAPPFAPTSAKASDPAARDAADASHPAPPRVGAPPEEKEKEKEEGAGEGEEEAALDVASVDPTLTLTVDAATRSARENCALVHALCSLLTSTRGRVAQLEARLASLQLELERTGGRRSGSSESERSWERAGADAPPTTPASPPEPSPVANGLAWADDDDDSLPPPPLAPAPAAPVAARRPPAPPPSSPRTLAPHPRSHASSPTPTAEARASFSSVVEGPRAPTHDDDDAFPKLGAARDEDGDGDVKSAPGDGDGDGDDEDERDADDVGFYDERVRGYEPAHADDGSDTIDPRNPVVNIIRLPDAFVERYLWDLPPATNFANGSDDEQSHPDLTTAVSAVSAVSVVDGDEDVRTDVREKGDLDDEGFRSVTGPSHHRRDRTRGEVFARACAALSLLCEAVGIGVPAAVKVKIRRAPVGHRSRMKFHASVRFARWHHEGIRCALANASLDDDPGGFVRVRNFYAGDYVDLRRDRDQRLRPRGPSRLKVFGFGHPTLLHHKIAEFDLGGDGFVTAADAEFAGWRADGAGGANVVHFDDVDSARHPRGHHPRTTLGGPGVLPPRPPAEPSGAPKSKSSVASTTREYFPETRRGWVETDERRDTRWRPSAKVWEGPCSTCGEPGLRVPFRPVVGGKPPRCVTCVGDEAARRRLG</sequence>
<feature type="region of interest" description="Disordered" evidence="1">
    <location>
        <begin position="362"/>
        <end position="384"/>
    </location>
</feature>
<feature type="region of interest" description="Disordered" evidence="1">
    <location>
        <begin position="1"/>
        <end position="68"/>
    </location>
</feature>
<protein>
    <submittedName>
        <fullName evidence="2">Uncharacterized protein</fullName>
    </submittedName>
</protein>
<gene>
    <name evidence="2" type="ORF">MICPUN_60488</name>
</gene>
<dbReference type="GeneID" id="8245731"/>
<feature type="region of interest" description="Disordered" evidence="1">
    <location>
        <begin position="115"/>
        <end position="297"/>
    </location>
</feature>
<dbReference type="PANTHER" id="PTHR24216">
    <property type="entry name" value="PAXILLIN-RELATED"/>
    <property type="match status" value="1"/>
</dbReference>
<accession>C1FFE6</accession>
<dbReference type="InParanoid" id="C1FFE6"/>
<dbReference type="RefSeq" id="XP_002508098.1">
    <property type="nucleotide sequence ID" value="XM_002508052.1"/>
</dbReference>
<feature type="region of interest" description="Disordered" evidence="1">
    <location>
        <begin position="543"/>
        <end position="587"/>
    </location>
</feature>
<reference evidence="2 3" key="1">
    <citation type="journal article" date="2009" name="Science">
        <title>Green evolution and dynamic adaptations revealed by genomes of the marine picoeukaryotes Micromonas.</title>
        <authorList>
            <person name="Worden A.Z."/>
            <person name="Lee J.H."/>
            <person name="Mock T."/>
            <person name="Rouze P."/>
            <person name="Simmons M.P."/>
            <person name="Aerts A.L."/>
            <person name="Allen A.E."/>
            <person name="Cuvelier M.L."/>
            <person name="Derelle E."/>
            <person name="Everett M.V."/>
            <person name="Foulon E."/>
            <person name="Grimwood J."/>
            <person name="Gundlach H."/>
            <person name="Henrissat B."/>
            <person name="Napoli C."/>
            <person name="McDonald S.M."/>
            <person name="Parker M.S."/>
            <person name="Rombauts S."/>
            <person name="Salamov A."/>
            <person name="Von Dassow P."/>
            <person name="Badger J.H."/>
            <person name="Coutinho P.M."/>
            <person name="Demir E."/>
            <person name="Dubchak I."/>
            <person name="Gentemann C."/>
            <person name="Eikrem W."/>
            <person name="Gready J.E."/>
            <person name="John U."/>
            <person name="Lanier W."/>
            <person name="Lindquist E.A."/>
            <person name="Lucas S."/>
            <person name="Mayer K.F."/>
            <person name="Moreau H."/>
            <person name="Not F."/>
            <person name="Otillar R."/>
            <person name="Panaud O."/>
            <person name="Pangilinan J."/>
            <person name="Paulsen I."/>
            <person name="Piegu B."/>
            <person name="Poliakov A."/>
            <person name="Robbens S."/>
            <person name="Schmutz J."/>
            <person name="Toulza E."/>
            <person name="Wyss T."/>
            <person name="Zelensky A."/>
            <person name="Zhou K."/>
            <person name="Armbrust E.V."/>
            <person name="Bhattacharya D."/>
            <person name="Goodenough U.W."/>
            <person name="Van de Peer Y."/>
            <person name="Grigoriev I.V."/>
        </authorList>
    </citation>
    <scope>NUCLEOTIDE SEQUENCE [LARGE SCALE GENOMIC DNA]</scope>
    <source>
        <strain evidence="3">RCC299 / NOUM17</strain>
    </source>
</reference>
<dbReference type="EMBL" id="CP001575">
    <property type="protein sequence ID" value="ACO69356.1"/>
    <property type="molecule type" value="Genomic_DNA"/>
</dbReference>
<name>C1FFE6_MICCC</name>
<dbReference type="AlphaFoldDB" id="C1FFE6"/>
<proteinExistence type="predicted"/>
<feature type="compositionally biased region" description="Basic and acidic residues" evidence="1">
    <location>
        <begin position="41"/>
        <end position="51"/>
    </location>
</feature>
<dbReference type="Proteomes" id="UP000002009">
    <property type="component" value="Chromosome 8"/>
</dbReference>
<feature type="compositionally biased region" description="Polar residues" evidence="1">
    <location>
        <begin position="577"/>
        <end position="586"/>
    </location>
</feature>
<evidence type="ECO:0000313" key="3">
    <source>
        <dbReference type="Proteomes" id="UP000002009"/>
    </source>
</evidence>
<dbReference type="PANTHER" id="PTHR24216:SF65">
    <property type="entry name" value="PAXILLIN-LIKE PROTEIN 1"/>
    <property type="match status" value="1"/>
</dbReference>
<feature type="compositionally biased region" description="Basic and acidic residues" evidence="1">
    <location>
        <begin position="276"/>
        <end position="290"/>
    </location>
</feature>
<organism evidence="2 3">
    <name type="scientific">Micromonas commoda (strain RCC299 / NOUM17 / CCMP2709)</name>
    <name type="common">Picoplanktonic green alga</name>
    <dbReference type="NCBI Taxonomy" id="296587"/>
    <lineage>
        <taxon>Eukaryota</taxon>
        <taxon>Viridiplantae</taxon>
        <taxon>Chlorophyta</taxon>
        <taxon>Mamiellophyceae</taxon>
        <taxon>Mamiellales</taxon>
        <taxon>Mamiellaceae</taxon>
        <taxon>Micromonas</taxon>
    </lineage>
</organism>
<feature type="compositionally biased region" description="Acidic residues" evidence="1">
    <location>
        <begin position="258"/>
        <end position="275"/>
    </location>
</feature>
<evidence type="ECO:0000313" key="2">
    <source>
        <dbReference type="EMBL" id="ACO69356.1"/>
    </source>
</evidence>
<keyword evidence="3" id="KW-1185">Reference proteome</keyword>